<keyword evidence="3" id="KW-1185">Reference proteome</keyword>
<sequence>MDNIKSTSDDSTLNLSYRVHGFYYPWYDAPQKLSNQNSLNNNDNNWSHWNHPRLKHWNAK</sequence>
<organism evidence="2 3">
    <name type="scientific">Schistosoma mattheei</name>
    <dbReference type="NCBI Taxonomy" id="31246"/>
    <lineage>
        <taxon>Eukaryota</taxon>
        <taxon>Metazoa</taxon>
        <taxon>Spiralia</taxon>
        <taxon>Lophotrochozoa</taxon>
        <taxon>Platyhelminthes</taxon>
        <taxon>Trematoda</taxon>
        <taxon>Digenea</taxon>
        <taxon>Strigeidida</taxon>
        <taxon>Schistosomatoidea</taxon>
        <taxon>Schistosomatidae</taxon>
        <taxon>Schistosoma</taxon>
    </lineage>
</organism>
<dbReference type="Proteomes" id="UP000269396">
    <property type="component" value="Unassembled WGS sequence"/>
</dbReference>
<feature type="compositionally biased region" description="Basic residues" evidence="1">
    <location>
        <begin position="50"/>
        <end position="60"/>
    </location>
</feature>
<feature type="non-terminal residue" evidence="2">
    <location>
        <position position="60"/>
    </location>
</feature>
<dbReference type="Gene3D" id="3.20.20.80">
    <property type="entry name" value="Glycosidases"/>
    <property type="match status" value="1"/>
</dbReference>
<reference evidence="2 3" key="1">
    <citation type="submission" date="2018-11" db="EMBL/GenBank/DDBJ databases">
        <authorList>
            <consortium name="Pathogen Informatics"/>
        </authorList>
    </citation>
    <scope>NUCLEOTIDE SEQUENCE [LARGE SCALE GENOMIC DNA]</scope>
    <source>
        <strain>Denwood</strain>
        <strain evidence="3">Zambia</strain>
    </source>
</reference>
<proteinExistence type="predicted"/>
<feature type="region of interest" description="Disordered" evidence="1">
    <location>
        <begin position="34"/>
        <end position="60"/>
    </location>
</feature>
<dbReference type="EMBL" id="UZAL01044554">
    <property type="protein sequence ID" value="VDP82577.1"/>
    <property type="molecule type" value="Genomic_DNA"/>
</dbReference>
<evidence type="ECO:0000256" key="1">
    <source>
        <dbReference type="SAM" id="MobiDB-lite"/>
    </source>
</evidence>
<feature type="compositionally biased region" description="Low complexity" evidence="1">
    <location>
        <begin position="34"/>
        <end position="49"/>
    </location>
</feature>
<gene>
    <name evidence="2" type="ORF">SMTD_LOCUS20479</name>
</gene>
<name>A0A3P8G1T8_9TREM</name>
<evidence type="ECO:0000313" key="2">
    <source>
        <dbReference type="EMBL" id="VDP82577.1"/>
    </source>
</evidence>
<evidence type="ECO:0000313" key="3">
    <source>
        <dbReference type="Proteomes" id="UP000269396"/>
    </source>
</evidence>
<dbReference type="AlphaFoldDB" id="A0A3P8G1T8"/>
<accession>A0A3P8G1T8</accession>
<protein>
    <submittedName>
        <fullName evidence="2">Uncharacterized protein</fullName>
    </submittedName>
</protein>